<dbReference type="OrthoDB" id="5979581at2759"/>
<comment type="caution">
    <text evidence="1">The sequence shown here is derived from an EMBL/GenBank/DDBJ whole genome shotgun (WGS) entry which is preliminary data.</text>
</comment>
<dbReference type="EMBL" id="JAACFV010000048">
    <property type="protein sequence ID" value="KAF7508893.1"/>
    <property type="molecule type" value="Genomic_DNA"/>
</dbReference>
<name>A0A8H7AGW2_9EURO</name>
<reference evidence="1" key="1">
    <citation type="submission" date="2020-02" db="EMBL/GenBank/DDBJ databases">
        <authorList>
            <person name="Palmer J.M."/>
        </authorList>
    </citation>
    <scope>NUCLEOTIDE SEQUENCE</scope>
    <source>
        <strain evidence="1">EPUS1.4</strain>
        <tissue evidence="1">Thallus</tissue>
    </source>
</reference>
<dbReference type="AlphaFoldDB" id="A0A8H7AGW2"/>
<protein>
    <submittedName>
        <fullName evidence="1">Uncharacterized protein</fullName>
    </submittedName>
</protein>
<sequence>MNLADVQPLTISDELVESSTDYDTHPDSETEDLGPRAIQHLRYFVFSFNNERGPQVAHLGWRFDRGTSKLPNRNVDFLLAKPGDNMSRSLTAVHMKFRFNVPIWIYDGKRRKLKSLSRVQYQ</sequence>
<evidence type="ECO:0000313" key="2">
    <source>
        <dbReference type="Proteomes" id="UP000606974"/>
    </source>
</evidence>
<gene>
    <name evidence="1" type="ORF">GJ744_008602</name>
</gene>
<proteinExistence type="predicted"/>
<organism evidence="1 2">
    <name type="scientific">Endocarpon pusillum</name>
    <dbReference type="NCBI Taxonomy" id="364733"/>
    <lineage>
        <taxon>Eukaryota</taxon>
        <taxon>Fungi</taxon>
        <taxon>Dikarya</taxon>
        <taxon>Ascomycota</taxon>
        <taxon>Pezizomycotina</taxon>
        <taxon>Eurotiomycetes</taxon>
        <taxon>Chaetothyriomycetidae</taxon>
        <taxon>Verrucariales</taxon>
        <taxon>Verrucariaceae</taxon>
        <taxon>Endocarpon</taxon>
    </lineage>
</organism>
<keyword evidence="2" id="KW-1185">Reference proteome</keyword>
<dbReference type="Proteomes" id="UP000606974">
    <property type="component" value="Unassembled WGS sequence"/>
</dbReference>
<evidence type="ECO:0000313" key="1">
    <source>
        <dbReference type="EMBL" id="KAF7508893.1"/>
    </source>
</evidence>
<accession>A0A8H7AGW2</accession>